<keyword evidence="3" id="KW-0548">Nucleotidyltransferase</keyword>
<dbReference type="RefSeq" id="XP_021337548.1">
    <property type="nucleotide sequence ID" value="XM_021482964.1"/>
</dbReference>
<dbReference type="EC" id="2.7.7.-" evidence="2"/>
<keyword evidence="2" id="KW-0235">DNA replication</keyword>
<evidence type="ECO:0000256" key="2">
    <source>
        <dbReference type="RuleBase" id="RU003514"/>
    </source>
</evidence>
<dbReference type="VEuPathDB" id="PiroplasmaDB:BMR1_01G03160"/>
<dbReference type="PANTHER" id="PTHR10536">
    <property type="entry name" value="DNA PRIMASE SMALL SUBUNIT"/>
    <property type="match status" value="1"/>
</dbReference>
<dbReference type="Gene3D" id="3.90.920.10">
    <property type="entry name" value="DNA primase, PRIM domain"/>
    <property type="match status" value="1"/>
</dbReference>
<evidence type="ECO:0000313" key="4">
    <source>
        <dbReference type="Proteomes" id="UP000002899"/>
    </source>
</evidence>
<keyword evidence="2" id="KW-0240">DNA-directed RNA polymerase</keyword>
<dbReference type="GO" id="GO:0000428">
    <property type="term" value="C:DNA-directed RNA polymerase complex"/>
    <property type="evidence" value="ECO:0007669"/>
    <property type="project" value="UniProtKB-KW"/>
</dbReference>
<dbReference type="GO" id="GO:0003899">
    <property type="term" value="F:DNA-directed RNA polymerase activity"/>
    <property type="evidence" value="ECO:0007669"/>
    <property type="project" value="InterPro"/>
</dbReference>
<accession>A0A1N6LX62</accession>
<reference evidence="3 4" key="1">
    <citation type="journal article" date="2012" name="Nucleic Acids Res.">
        <title>Sequencing of the smallest Apicomplexan genome from the human pathogen Babesia microti.</title>
        <authorList>
            <person name="Cornillot E."/>
            <person name="Hadj-Kaddour K."/>
            <person name="Dassouli A."/>
            <person name="Noel B."/>
            <person name="Ranwez V."/>
            <person name="Vacherie B."/>
            <person name="Augagneur Y."/>
            <person name="Bres V."/>
            <person name="Duclos A."/>
            <person name="Randazzo S."/>
            <person name="Carcy B."/>
            <person name="Debierre-Grockiego F."/>
            <person name="Delbecq S."/>
            <person name="Moubri-Menage K."/>
            <person name="Shams-Eldin H."/>
            <person name="Usmani-Brown S."/>
            <person name="Bringaud F."/>
            <person name="Wincker P."/>
            <person name="Vivares C.P."/>
            <person name="Schwarz R.T."/>
            <person name="Schetters T.P."/>
            <person name="Krause P.J."/>
            <person name="Gorenflot A."/>
            <person name="Berry V."/>
            <person name="Barbe V."/>
            <person name="Ben Mamoun C."/>
        </authorList>
    </citation>
    <scope>NUCLEOTIDE SEQUENCE [LARGE SCALE GENOMIC DNA]</scope>
    <source>
        <strain evidence="3 4">RI</strain>
    </source>
</reference>
<dbReference type="OrthoDB" id="19606at2759"/>
<dbReference type="AlphaFoldDB" id="A0A1N6LX62"/>
<reference evidence="3 4" key="3">
    <citation type="journal article" date="2016" name="Sci. Rep.">
        <title>Genome-wide diversity and gene expression profiling of Babesia microti isolates identify polymorphic genes that mediate host-pathogen interactions.</title>
        <authorList>
            <person name="Silva J.C."/>
            <person name="Cornillot E."/>
            <person name="McCracken C."/>
            <person name="Usmani-Brown S."/>
            <person name="Dwivedi A."/>
            <person name="Ifeonu O.O."/>
            <person name="Crabtree J."/>
            <person name="Gotia H.T."/>
            <person name="Virji A.Z."/>
            <person name="Reynes C."/>
            <person name="Colinge J."/>
            <person name="Kumar V."/>
            <person name="Lawres L."/>
            <person name="Pazzi J.E."/>
            <person name="Pablo J.V."/>
            <person name="Hung C."/>
            <person name="Brancato J."/>
            <person name="Kumari P."/>
            <person name="Orvis J."/>
            <person name="Tretina K."/>
            <person name="Chibucos M."/>
            <person name="Ott S."/>
            <person name="Sadzewicz L."/>
            <person name="Sengamalay N."/>
            <person name="Shetty A.C."/>
            <person name="Su Q."/>
            <person name="Tallon L."/>
            <person name="Fraser C.M."/>
            <person name="Frutos R."/>
            <person name="Molina D.M."/>
            <person name="Krause P.J."/>
            <person name="Ben Mamoun C."/>
        </authorList>
    </citation>
    <scope>NUCLEOTIDE SEQUENCE [LARGE SCALE GENOMIC DNA]</scope>
    <source>
        <strain evidence="3 4">RI</strain>
    </source>
</reference>
<evidence type="ECO:0000313" key="3">
    <source>
        <dbReference type="EMBL" id="SIO73451.1"/>
    </source>
</evidence>
<reference evidence="3 4" key="2">
    <citation type="journal article" date="2013" name="PLoS ONE">
        <title>Whole genome mapping and re-organization of the nuclear and mitochondrial genomes of Babesia microti isolates.</title>
        <authorList>
            <person name="Cornillot E."/>
            <person name="Dassouli A."/>
            <person name="Garg A."/>
            <person name="Pachikara N."/>
            <person name="Randazzo S."/>
            <person name="Depoix D."/>
            <person name="Carcy B."/>
            <person name="Delbecq S."/>
            <person name="Frutos R."/>
            <person name="Silva J.C."/>
            <person name="Sutton R."/>
            <person name="Krause P.J."/>
            <person name="Mamoun C.B."/>
        </authorList>
    </citation>
    <scope>NUCLEOTIDE SEQUENCE [LARGE SCALE GENOMIC DNA]</scope>
    <source>
        <strain evidence="3 4">RI</strain>
    </source>
</reference>
<dbReference type="SUPFAM" id="SSF56747">
    <property type="entry name" value="Prim-pol domain"/>
    <property type="match status" value="1"/>
</dbReference>
<protein>
    <recommendedName>
        <fullName evidence="2">DNA primase</fullName>
        <ecNumber evidence="2">2.7.7.-</ecNumber>
    </recommendedName>
</protein>
<keyword evidence="2" id="KW-0804">Transcription</keyword>
<dbReference type="KEGG" id="bmic:BMR1_01G03160"/>
<dbReference type="Pfam" id="PF01896">
    <property type="entry name" value="DNA_primase_S"/>
    <property type="match status" value="1"/>
</dbReference>
<comment type="similarity">
    <text evidence="1 2">Belongs to the eukaryotic-type primase small subunit family.</text>
</comment>
<keyword evidence="2" id="KW-0639">Primosome</keyword>
<sequence>MCSHPDNQKVLDSDLRFYYQNLFPLPEIYKWLTYRNDPNQPTSDSNDPQFCLRREMSFVYKRQDHSDDSDIFTRWIPLGTVDNFRKLLYQDKLVPHKFDIGAVYNLAISQMSINNKKFTQEQRELVFDIDINDYDDIRTCCKEKNICDKCWRYMSIGVRFLYETLTVDFSFNNLLFVFSGRRGIHCWVCDTGARRLPQEARLAIVEYLTLVTGAEVIKKRVNLYTKDSHPLVARAFHYCYMEFHSLLIEQNYFIDKHHHSVLLEYIPDVQKFAELRASISRPFNSSVELFNVMCNQLGIPNPIEYRENINKSHLKVHSIPGFFKEIIIHYSFIRLDCNVTKDMGHLLKSPFCIHIGTGKVCVPIDISAIEKFNPQSVPTIFELRKEFDEQSNKNGQSSLSKYIIYFRERFLGTIYK</sequence>
<dbReference type="InterPro" id="IPR002755">
    <property type="entry name" value="DNA_primase_S"/>
</dbReference>
<evidence type="ECO:0000256" key="1">
    <source>
        <dbReference type="ARBA" id="ARBA00009762"/>
    </source>
</evidence>
<organism evidence="3 4">
    <name type="scientific">Babesia microti (strain RI)</name>
    <dbReference type="NCBI Taxonomy" id="1133968"/>
    <lineage>
        <taxon>Eukaryota</taxon>
        <taxon>Sar</taxon>
        <taxon>Alveolata</taxon>
        <taxon>Apicomplexa</taxon>
        <taxon>Aconoidasida</taxon>
        <taxon>Piroplasmida</taxon>
        <taxon>Babesiidae</taxon>
        <taxon>Babesia</taxon>
    </lineage>
</organism>
<dbReference type="GO" id="GO:0006269">
    <property type="term" value="P:DNA replication, synthesis of primer"/>
    <property type="evidence" value="ECO:0007669"/>
    <property type="project" value="UniProtKB-KW"/>
</dbReference>
<keyword evidence="2 3" id="KW-0808">Transferase</keyword>
<proteinExistence type="inferred from homology"/>
<keyword evidence="4" id="KW-1185">Reference proteome</keyword>
<gene>
    <name evidence="3" type="ORF">BMR1_01G03160</name>
</gene>
<dbReference type="EMBL" id="FO082871">
    <property type="protein sequence ID" value="SIO73451.1"/>
    <property type="molecule type" value="Genomic_DNA"/>
</dbReference>
<dbReference type="Proteomes" id="UP000002899">
    <property type="component" value="Chromosome I"/>
</dbReference>
<name>A0A1N6LX62_BABMR</name>
<dbReference type="GeneID" id="24423707"/>